<evidence type="ECO:0000256" key="1">
    <source>
        <dbReference type="ARBA" id="ARBA00004123"/>
    </source>
</evidence>
<evidence type="ECO:0000256" key="5">
    <source>
        <dbReference type="ARBA" id="ARBA00013081"/>
    </source>
</evidence>
<dbReference type="EC" id="3.1.3.16" evidence="5"/>
<dbReference type="GO" id="GO:0004725">
    <property type="term" value="F:protein tyrosine phosphatase activity"/>
    <property type="evidence" value="ECO:0007669"/>
    <property type="project" value="UniProtKB-EC"/>
</dbReference>
<dbReference type="InterPro" id="IPR000387">
    <property type="entry name" value="Tyr_Pase_dom"/>
</dbReference>
<evidence type="ECO:0000313" key="18">
    <source>
        <dbReference type="RefSeq" id="XP_026497644.1"/>
    </source>
</evidence>
<dbReference type="PROSITE" id="PS50056">
    <property type="entry name" value="TYR_PHOSPHATASE_2"/>
    <property type="match status" value="1"/>
</dbReference>
<reference evidence="18" key="1">
    <citation type="submission" date="2025-08" db="UniProtKB">
        <authorList>
            <consortium name="RefSeq"/>
        </authorList>
    </citation>
    <scope>IDENTIFICATION</scope>
    <source>
        <tissue evidence="18">Whole body</tissue>
    </source>
</reference>
<evidence type="ECO:0000256" key="3">
    <source>
        <dbReference type="ARBA" id="ARBA00008601"/>
    </source>
</evidence>
<dbReference type="InterPro" id="IPR057023">
    <property type="entry name" value="PTP-SAK"/>
</dbReference>
<dbReference type="OMA" id="AMVINHK"/>
<dbReference type="PROSITE" id="PS00383">
    <property type="entry name" value="TYR_PHOSPHATASE_1"/>
    <property type="match status" value="1"/>
</dbReference>
<name>A0A8B8IKL9_VANTA</name>
<comment type="function">
    <text evidence="12">Protein phosphatase that mediates dephosphorylation of proteins phosphorylated on Tyr and Ser/Thr residues. In vitro, it can dephosphorylate p44-ERK1 (MAPK3) but not p54 SAPK-beta (MAPK10) in vitro. Able to enhance activation of JNK and p38 (MAPK14).</text>
</comment>
<evidence type="ECO:0000256" key="13">
    <source>
        <dbReference type="ARBA" id="ARBA00068789"/>
    </source>
</evidence>
<evidence type="ECO:0000256" key="4">
    <source>
        <dbReference type="ARBA" id="ARBA00013064"/>
    </source>
</evidence>
<dbReference type="SUPFAM" id="SSF52799">
    <property type="entry name" value="(Phosphotyrosine protein) phosphatases II"/>
    <property type="match status" value="1"/>
</dbReference>
<dbReference type="GeneID" id="113401803"/>
<keyword evidence="9" id="KW-0539">Nucleus</keyword>
<keyword evidence="17" id="KW-1185">Reference proteome</keyword>
<evidence type="ECO:0000256" key="2">
    <source>
        <dbReference type="ARBA" id="ARBA00004514"/>
    </source>
</evidence>
<dbReference type="AlphaFoldDB" id="A0A8B8IKL9"/>
<dbReference type="Gene3D" id="3.90.190.10">
    <property type="entry name" value="Protein tyrosine phosphatase superfamily"/>
    <property type="match status" value="1"/>
</dbReference>
<evidence type="ECO:0000259" key="15">
    <source>
        <dbReference type="PROSITE" id="PS50054"/>
    </source>
</evidence>
<protein>
    <recommendedName>
        <fullName evidence="13">Dual specificity protein phosphatase 23</fullName>
        <ecNumber evidence="5">3.1.3.16</ecNumber>
        <ecNumber evidence="4">3.1.3.48</ecNumber>
    </recommendedName>
    <alternativeName>
        <fullName evidence="14">Low molecular mass dual specificity phosphatase 3</fullName>
    </alternativeName>
</protein>
<evidence type="ECO:0000256" key="14">
    <source>
        <dbReference type="ARBA" id="ARBA00081937"/>
    </source>
</evidence>
<comment type="catalytic activity">
    <reaction evidence="10">
        <text>O-phospho-L-seryl-[protein] + H2O = L-seryl-[protein] + phosphate</text>
        <dbReference type="Rhea" id="RHEA:20629"/>
        <dbReference type="Rhea" id="RHEA-COMP:9863"/>
        <dbReference type="Rhea" id="RHEA-COMP:11604"/>
        <dbReference type="ChEBI" id="CHEBI:15377"/>
        <dbReference type="ChEBI" id="CHEBI:29999"/>
        <dbReference type="ChEBI" id="CHEBI:43474"/>
        <dbReference type="ChEBI" id="CHEBI:83421"/>
        <dbReference type="EC" id="3.1.3.16"/>
    </reaction>
</comment>
<evidence type="ECO:0000256" key="10">
    <source>
        <dbReference type="ARBA" id="ARBA00047761"/>
    </source>
</evidence>
<feature type="domain" description="Tyrosine specific protein phosphatases" evidence="16">
    <location>
        <begin position="114"/>
        <end position="182"/>
    </location>
</feature>
<accession>A0A8B8IKL9</accession>
<comment type="similarity">
    <text evidence="3">Belongs to the protein-tyrosine phosphatase family. Non-receptor class dual specificity subfamily.</text>
</comment>
<feature type="domain" description="Tyrosine-protein phosphatase" evidence="15">
    <location>
        <begin position="48"/>
        <end position="199"/>
    </location>
</feature>
<organism evidence="17 18">
    <name type="scientific">Vanessa tameamea</name>
    <name type="common">Kamehameha butterfly</name>
    <dbReference type="NCBI Taxonomy" id="334116"/>
    <lineage>
        <taxon>Eukaryota</taxon>
        <taxon>Metazoa</taxon>
        <taxon>Ecdysozoa</taxon>
        <taxon>Arthropoda</taxon>
        <taxon>Hexapoda</taxon>
        <taxon>Insecta</taxon>
        <taxon>Pterygota</taxon>
        <taxon>Neoptera</taxon>
        <taxon>Endopterygota</taxon>
        <taxon>Lepidoptera</taxon>
        <taxon>Glossata</taxon>
        <taxon>Ditrysia</taxon>
        <taxon>Papilionoidea</taxon>
        <taxon>Nymphalidae</taxon>
        <taxon>Nymphalinae</taxon>
        <taxon>Vanessa</taxon>
    </lineage>
</organism>
<evidence type="ECO:0000256" key="11">
    <source>
        <dbReference type="ARBA" id="ARBA00048336"/>
    </source>
</evidence>
<evidence type="ECO:0000259" key="16">
    <source>
        <dbReference type="PROSITE" id="PS50056"/>
    </source>
</evidence>
<evidence type="ECO:0000256" key="12">
    <source>
        <dbReference type="ARBA" id="ARBA00053915"/>
    </source>
</evidence>
<dbReference type="OrthoDB" id="19045at2759"/>
<comment type="catalytic activity">
    <reaction evidence="11">
        <text>O-phospho-L-threonyl-[protein] + H2O = L-threonyl-[protein] + phosphate</text>
        <dbReference type="Rhea" id="RHEA:47004"/>
        <dbReference type="Rhea" id="RHEA-COMP:11060"/>
        <dbReference type="Rhea" id="RHEA-COMP:11605"/>
        <dbReference type="ChEBI" id="CHEBI:15377"/>
        <dbReference type="ChEBI" id="CHEBI:30013"/>
        <dbReference type="ChEBI" id="CHEBI:43474"/>
        <dbReference type="ChEBI" id="CHEBI:61977"/>
        <dbReference type="EC" id="3.1.3.16"/>
    </reaction>
</comment>
<dbReference type="EC" id="3.1.3.48" evidence="4"/>
<evidence type="ECO:0000256" key="7">
    <source>
        <dbReference type="ARBA" id="ARBA00022801"/>
    </source>
</evidence>
<evidence type="ECO:0000256" key="8">
    <source>
        <dbReference type="ARBA" id="ARBA00022912"/>
    </source>
</evidence>
<dbReference type="PROSITE" id="PS50054">
    <property type="entry name" value="TYR_PHOSPHATASE_DUAL"/>
    <property type="match status" value="1"/>
</dbReference>
<dbReference type="PANTHER" id="PTHR23339">
    <property type="entry name" value="TYROSINE SPECIFIC PROTEIN PHOSPHATASE AND DUAL SPECIFICITY PROTEIN PHOSPHATASE"/>
    <property type="match status" value="1"/>
</dbReference>
<dbReference type="Pfam" id="PF22784">
    <property type="entry name" value="PTP-SAK"/>
    <property type="match status" value="1"/>
</dbReference>
<comment type="subcellular location">
    <subcellularLocation>
        <location evidence="2">Cytoplasm</location>
        <location evidence="2">Cytosol</location>
    </subcellularLocation>
    <subcellularLocation>
        <location evidence="1">Nucleus</location>
    </subcellularLocation>
</comment>
<evidence type="ECO:0000256" key="6">
    <source>
        <dbReference type="ARBA" id="ARBA00022490"/>
    </source>
</evidence>
<gene>
    <name evidence="18" type="primary">LOC113401803</name>
</gene>
<keyword evidence="7" id="KW-0378">Hydrolase</keyword>
<keyword evidence="8" id="KW-0904">Protein phosphatase</keyword>
<dbReference type="GO" id="GO:0005829">
    <property type="term" value="C:cytosol"/>
    <property type="evidence" value="ECO:0007669"/>
    <property type="project" value="UniProtKB-SubCell"/>
</dbReference>
<dbReference type="GO" id="GO:0004722">
    <property type="term" value="F:protein serine/threonine phosphatase activity"/>
    <property type="evidence" value="ECO:0007669"/>
    <property type="project" value="UniProtKB-EC"/>
</dbReference>
<sequence length="273" mass="31779">MSTIRNRTNVKLAKLFYKYAVRTDHEEETKDEDNESIEADEDSYPPFNFSWFIENKIAAMGCPQKVANLNYLADVGITHIITLSPERIPPLMFCKRRLKCTKIPIKEFGAPTMKQIIKFIELCKKAEITGEIIGVHCLNGHARTGTMLACYLVFFKNMTPERALLTVRVKRPGSCEAYAQEMVCHYHDCIRGTITKPDYRLVDDKLYFDFSMKHSYPDEESLTNLSDEIPFVKVETFKDKLYKDAEFIKKVDKVEAEKKKRMKTMVINHKIYF</sequence>
<dbReference type="InterPro" id="IPR016130">
    <property type="entry name" value="Tyr_Pase_AS"/>
</dbReference>
<dbReference type="FunFam" id="3.90.190.10:FF:000063">
    <property type="entry name" value="Dual specificity phosphatase 23"/>
    <property type="match status" value="1"/>
</dbReference>
<dbReference type="GO" id="GO:0005634">
    <property type="term" value="C:nucleus"/>
    <property type="evidence" value="ECO:0007669"/>
    <property type="project" value="UniProtKB-SubCell"/>
</dbReference>
<keyword evidence="6" id="KW-0963">Cytoplasm</keyword>
<dbReference type="RefSeq" id="XP_026497644.1">
    <property type="nucleotide sequence ID" value="XM_026641859.2"/>
</dbReference>
<dbReference type="InterPro" id="IPR050561">
    <property type="entry name" value="PTP"/>
</dbReference>
<proteinExistence type="inferred from homology"/>
<dbReference type="InterPro" id="IPR029021">
    <property type="entry name" value="Prot-tyrosine_phosphatase-like"/>
</dbReference>
<evidence type="ECO:0000313" key="17">
    <source>
        <dbReference type="Proteomes" id="UP001652626"/>
    </source>
</evidence>
<evidence type="ECO:0000256" key="9">
    <source>
        <dbReference type="ARBA" id="ARBA00023242"/>
    </source>
</evidence>
<dbReference type="Proteomes" id="UP001652626">
    <property type="component" value="Chromosome 25"/>
</dbReference>
<dbReference type="InterPro" id="IPR020422">
    <property type="entry name" value="TYR_PHOSPHATASE_DUAL_dom"/>
</dbReference>